<dbReference type="InterPro" id="IPR035104">
    <property type="entry name" value="Ribosomal_protein_S1-like"/>
</dbReference>
<dbReference type="CDD" id="cd05687">
    <property type="entry name" value="S1_RPS1_repeat_ec1_hs1"/>
    <property type="match status" value="1"/>
</dbReference>
<dbReference type="AlphaFoldDB" id="A0A2M7T9V6"/>
<accession>A0A2M7T9V6</accession>
<feature type="region of interest" description="Disordered" evidence="5">
    <location>
        <begin position="468"/>
        <end position="492"/>
    </location>
</feature>
<feature type="domain" description="S1 motif" evidence="6">
    <location>
        <begin position="294"/>
        <end position="363"/>
    </location>
</feature>
<evidence type="ECO:0000256" key="4">
    <source>
        <dbReference type="SAM" id="Coils"/>
    </source>
</evidence>
<dbReference type="SMART" id="SM00316">
    <property type="entry name" value="S1"/>
    <property type="match status" value="4"/>
</dbReference>
<feature type="domain" description="S1 motif" evidence="6">
    <location>
        <begin position="209"/>
        <end position="277"/>
    </location>
</feature>
<evidence type="ECO:0000256" key="1">
    <source>
        <dbReference type="ARBA" id="ARBA00006767"/>
    </source>
</evidence>
<dbReference type="FunFam" id="2.40.50.140:FF:000039">
    <property type="entry name" value="30S ribosomal protein S1"/>
    <property type="match status" value="1"/>
</dbReference>
<dbReference type="PROSITE" id="PS50126">
    <property type="entry name" value="S1"/>
    <property type="match status" value="4"/>
</dbReference>
<keyword evidence="3" id="KW-0687">Ribonucleoprotein</keyword>
<sequence>MSEKEPVENHESYMMVNEAGVLVPDYDQTIKIFDDGDIVVGEVVKVDRDEVLVDIGYKSEGAIPARELSIRPDVDPGEVVKVGDRIEALVLQKEDKDGRLILSKKRAEYEKAWGRIEKIAKSEEKISGRVIEVVKGGLIIDIGLRGFLPASLVDIRRTKDLTQFIGQDMECRIIEMDRNRNNVVLSRRAVLEQEKKHEKGRILEKIEKGAVLEGKISSIVDFGAFVDLGGIDGLIHISELCWDHIDHPSEVVAVGDEVKVQVLDVDFDRERISLGLRQTQEDPWKERAGKYAISQIVNGTITKLVPFGAFVEIEEGLEGLIHISELAYKHIEMPEEIVKVGDGVEAKIVGIDFDRRRVSLSIKQTQEPPVDETKAEPAKAEAIAETVTETAVEEAEEAEEAVAEVAETIIETEETVNCAGETVEEIIEVVSEPETEPELRVIEEVIPIDPVEVVVEVEAETVTEAPAVTEAVEQPEDAGAIEEETDSADPDSLEAVLKQMKAAQAKKTPAE</sequence>
<evidence type="ECO:0000313" key="8">
    <source>
        <dbReference type="Proteomes" id="UP000230956"/>
    </source>
</evidence>
<dbReference type="Pfam" id="PF00575">
    <property type="entry name" value="S1"/>
    <property type="match status" value="4"/>
</dbReference>
<proteinExistence type="inferred from homology"/>
<dbReference type="InterPro" id="IPR012340">
    <property type="entry name" value="NA-bd_OB-fold"/>
</dbReference>
<evidence type="ECO:0000259" key="6">
    <source>
        <dbReference type="PROSITE" id="PS50126"/>
    </source>
</evidence>
<dbReference type="Gene3D" id="2.40.50.140">
    <property type="entry name" value="Nucleic acid-binding proteins"/>
    <property type="match status" value="4"/>
</dbReference>
<evidence type="ECO:0000256" key="3">
    <source>
        <dbReference type="ARBA" id="ARBA00023274"/>
    </source>
</evidence>
<dbReference type="CDD" id="cd05688">
    <property type="entry name" value="S1_RPS1_repeat_ec3"/>
    <property type="match status" value="1"/>
</dbReference>
<comment type="similarity">
    <text evidence="1">Belongs to the bacterial ribosomal protein bS1 family.</text>
</comment>
<dbReference type="EMBL" id="PFNG01000048">
    <property type="protein sequence ID" value="PIZ41655.1"/>
    <property type="molecule type" value="Genomic_DNA"/>
</dbReference>
<dbReference type="GO" id="GO:0006412">
    <property type="term" value="P:translation"/>
    <property type="evidence" value="ECO:0007669"/>
    <property type="project" value="TreeGrafter"/>
</dbReference>
<evidence type="ECO:0000256" key="5">
    <source>
        <dbReference type="SAM" id="MobiDB-lite"/>
    </source>
</evidence>
<dbReference type="InterPro" id="IPR050437">
    <property type="entry name" value="Ribos_protein_bS1-like"/>
</dbReference>
<keyword evidence="2 7" id="KW-0689">Ribosomal protein</keyword>
<dbReference type="PRINTS" id="PR00681">
    <property type="entry name" value="RIBOSOMALS1"/>
</dbReference>
<dbReference type="PANTHER" id="PTHR10724">
    <property type="entry name" value="30S RIBOSOMAL PROTEIN S1"/>
    <property type="match status" value="1"/>
</dbReference>
<dbReference type="InterPro" id="IPR003029">
    <property type="entry name" value="S1_domain"/>
</dbReference>
<dbReference type="CDD" id="cd04465">
    <property type="entry name" value="S1_RPS1_repeat_ec2_hs2"/>
    <property type="match status" value="1"/>
</dbReference>
<gene>
    <name evidence="7" type="ORF">COY37_02010</name>
</gene>
<protein>
    <submittedName>
        <fullName evidence="7">30S ribosomal protein S1</fullName>
    </submittedName>
</protein>
<organism evidence="7 8">
    <name type="scientific">Candidatus Aquicultor secundus</name>
    <dbReference type="NCBI Taxonomy" id="1973895"/>
    <lineage>
        <taxon>Bacteria</taxon>
        <taxon>Bacillati</taxon>
        <taxon>Actinomycetota</taxon>
        <taxon>Candidatus Aquicultoria</taxon>
        <taxon>Candidatus Aquicultorales</taxon>
        <taxon>Candidatus Aquicultoraceae</taxon>
        <taxon>Candidatus Aquicultor</taxon>
    </lineage>
</organism>
<evidence type="ECO:0000313" key="7">
    <source>
        <dbReference type="EMBL" id="PIZ41655.1"/>
    </source>
</evidence>
<dbReference type="PANTHER" id="PTHR10724:SF7">
    <property type="entry name" value="SMALL RIBOSOMAL SUBUNIT PROTEIN BS1C"/>
    <property type="match status" value="1"/>
</dbReference>
<dbReference type="Proteomes" id="UP000230956">
    <property type="component" value="Unassembled WGS sequence"/>
</dbReference>
<feature type="coiled-coil region" evidence="4">
    <location>
        <begin position="388"/>
        <end position="415"/>
    </location>
</feature>
<dbReference type="NCBIfam" id="NF005208">
    <property type="entry name" value="PRK06676.1"/>
    <property type="match status" value="1"/>
</dbReference>
<dbReference type="GO" id="GO:0003735">
    <property type="term" value="F:structural constituent of ribosome"/>
    <property type="evidence" value="ECO:0007669"/>
    <property type="project" value="TreeGrafter"/>
</dbReference>
<feature type="compositionally biased region" description="Acidic residues" evidence="5">
    <location>
        <begin position="473"/>
        <end position="492"/>
    </location>
</feature>
<comment type="caution">
    <text evidence="7">The sequence shown here is derived from an EMBL/GenBank/DDBJ whole genome shotgun (WGS) entry which is preliminary data.</text>
</comment>
<feature type="domain" description="S1 motif" evidence="6">
    <location>
        <begin position="123"/>
        <end position="188"/>
    </location>
</feature>
<dbReference type="GO" id="GO:0022627">
    <property type="term" value="C:cytosolic small ribosomal subunit"/>
    <property type="evidence" value="ECO:0007669"/>
    <property type="project" value="TreeGrafter"/>
</dbReference>
<keyword evidence="4" id="KW-0175">Coiled coil</keyword>
<reference evidence="8" key="1">
    <citation type="submission" date="2017-09" db="EMBL/GenBank/DDBJ databases">
        <title>Depth-based differentiation of microbial function through sediment-hosted aquifers and enrichment of novel symbionts in the deep terrestrial subsurface.</title>
        <authorList>
            <person name="Probst A.J."/>
            <person name="Ladd B."/>
            <person name="Jarett J.K."/>
            <person name="Geller-Mcgrath D.E."/>
            <person name="Sieber C.M.K."/>
            <person name="Emerson J.B."/>
            <person name="Anantharaman K."/>
            <person name="Thomas B.C."/>
            <person name="Malmstrom R."/>
            <person name="Stieglmeier M."/>
            <person name="Klingl A."/>
            <person name="Woyke T."/>
            <person name="Ryan C.M."/>
            <person name="Banfield J.F."/>
        </authorList>
    </citation>
    <scope>NUCLEOTIDE SEQUENCE [LARGE SCALE GENOMIC DNA]</scope>
</reference>
<name>A0A2M7T9V6_9ACTN</name>
<dbReference type="SUPFAM" id="SSF50249">
    <property type="entry name" value="Nucleic acid-binding proteins"/>
    <property type="match status" value="4"/>
</dbReference>
<evidence type="ECO:0000256" key="2">
    <source>
        <dbReference type="ARBA" id="ARBA00022980"/>
    </source>
</evidence>
<dbReference type="FunFam" id="2.40.50.140:FF:000031">
    <property type="entry name" value="30S ribosomal protein S1"/>
    <property type="match status" value="1"/>
</dbReference>
<feature type="domain" description="S1 motif" evidence="6">
    <location>
        <begin position="36"/>
        <end position="105"/>
    </location>
</feature>
<dbReference type="GO" id="GO:0003729">
    <property type="term" value="F:mRNA binding"/>
    <property type="evidence" value="ECO:0007669"/>
    <property type="project" value="TreeGrafter"/>
</dbReference>